<feature type="region of interest" description="Disordered" evidence="1">
    <location>
        <begin position="17"/>
        <end position="63"/>
    </location>
</feature>
<feature type="transmembrane region" description="Helical" evidence="2">
    <location>
        <begin position="124"/>
        <end position="144"/>
    </location>
</feature>
<organism evidence="3 4">
    <name type="scientific">Trichonephila clavata</name>
    <name type="common">Joro spider</name>
    <name type="synonym">Nephila clavata</name>
    <dbReference type="NCBI Taxonomy" id="2740835"/>
    <lineage>
        <taxon>Eukaryota</taxon>
        <taxon>Metazoa</taxon>
        <taxon>Ecdysozoa</taxon>
        <taxon>Arthropoda</taxon>
        <taxon>Chelicerata</taxon>
        <taxon>Arachnida</taxon>
        <taxon>Araneae</taxon>
        <taxon>Araneomorphae</taxon>
        <taxon>Entelegynae</taxon>
        <taxon>Araneoidea</taxon>
        <taxon>Nephilidae</taxon>
        <taxon>Trichonephila</taxon>
    </lineage>
</organism>
<proteinExistence type="predicted"/>
<keyword evidence="2" id="KW-1133">Transmembrane helix</keyword>
<feature type="transmembrane region" description="Helical" evidence="2">
    <location>
        <begin position="201"/>
        <end position="222"/>
    </location>
</feature>
<dbReference type="Proteomes" id="UP000887116">
    <property type="component" value="Unassembled WGS sequence"/>
</dbReference>
<name>A0A8X6G934_TRICU</name>
<feature type="compositionally biased region" description="Polar residues" evidence="1">
    <location>
        <begin position="35"/>
        <end position="45"/>
    </location>
</feature>
<keyword evidence="4" id="KW-1185">Reference proteome</keyword>
<dbReference type="EMBL" id="BMAO01015155">
    <property type="protein sequence ID" value="GFQ99760.1"/>
    <property type="molecule type" value="Genomic_DNA"/>
</dbReference>
<dbReference type="InterPro" id="IPR040350">
    <property type="entry name" value="TMEM272"/>
</dbReference>
<comment type="caution">
    <text evidence="3">The sequence shown here is derived from an EMBL/GenBank/DDBJ whole genome shotgun (WGS) entry which is preliminary data.</text>
</comment>
<feature type="transmembrane region" description="Helical" evidence="2">
    <location>
        <begin position="156"/>
        <end position="181"/>
    </location>
</feature>
<gene>
    <name evidence="3" type="primary">NCL1_19763</name>
    <name evidence="3" type="ORF">TNCT_677711</name>
</gene>
<protein>
    <recommendedName>
        <fullName evidence="5">Transmembrane protein</fullName>
    </recommendedName>
</protein>
<keyword evidence="2" id="KW-0812">Transmembrane</keyword>
<dbReference type="PANTHER" id="PTHR33444">
    <property type="entry name" value="SI:DKEY-19B23.12-RELATED"/>
    <property type="match status" value="1"/>
</dbReference>
<keyword evidence="2" id="KW-0472">Membrane</keyword>
<dbReference type="AlphaFoldDB" id="A0A8X6G934"/>
<sequence length="237" mass="27122">MDIATIDVVEASPSEVTPLLAEKKTTTCRSRRDTGATTRSTSRQSNKGKDWFQSSTEETSDAEGASTLYQMLHVPEMMEERSETEQNPSMIYQAIIHIVVAAWPLTFAIFGLACCLECPASPLLPLMIFMAGIFGSATVVLRLIKCMWQHLLVTDLDHIFQIFILGLDLTFLILFFVYNYFLFNLEPSYDSHSENYCNYSFYNFNYKCNFASIAFLVLYAFWKKLSIMKPWFSSCRS</sequence>
<accession>A0A8X6G934</accession>
<reference evidence="3" key="1">
    <citation type="submission" date="2020-07" db="EMBL/GenBank/DDBJ databases">
        <title>Multicomponent nature underlies the extraordinary mechanical properties of spider dragline silk.</title>
        <authorList>
            <person name="Kono N."/>
            <person name="Nakamura H."/>
            <person name="Mori M."/>
            <person name="Yoshida Y."/>
            <person name="Ohtoshi R."/>
            <person name="Malay A.D."/>
            <person name="Moran D.A.P."/>
            <person name="Tomita M."/>
            <person name="Numata K."/>
            <person name="Arakawa K."/>
        </authorList>
    </citation>
    <scope>NUCLEOTIDE SEQUENCE</scope>
</reference>
<evidence type="ECO:0000256" key="2">
    <source>
        <dbReference type="SAM" id="Phobius"/>
    </source>
</evidence>
<evidence type="ECO:0000256" key="1">
    <source>
        <dbReference type="SAM" id="MobiDB-lite"/>
    </source>
</evidence>
<evidence type="ECO:0000313" key="4">
    <source>
        <dbReference type="Proteomes" id="UP000887116"/>
    </source>
</evidence>
<evidence type="ECO:0008006" key="5">
    <source>
        <dbReference type="Google" id="ProtNLM"/>
    </source>
</evidence>
<feature type="transmembrane region" description="Helical" evidence="2">
    <location>
        <begin position="91"/>
        <end position="112"/>
    </location>
</feature>
<feature type="compositionally biased region" description="Basic and acidic residues" evidence="1">
    <location>
        <begin position="21"/>
        <end position="34"/>
    </location>
</feature>
<dbReference type="PANTHER" id="PTHR33444:SF7">
    <property type="entry name" value="TRANSMEMBRANE PROTEIN 272"/>
    <property type="match status" value="1"/>
</dbReference>
<evidence type="ECO:0000313" key="3">
    <source>
        <dbReference type="EMBL" id="GFQ99760.1"/>
    </source>
</evidence>